<feature type="region of interest" description="Disordered" evidence="1">
    <location>
        <begin position="1410"/>
        <end position="1497"/>
    </location>
</feature>
<feature type="region of interest" description="Disordered" evidence="1">
    <location>
        <begin position="374"/>
        <end position="422"/>
    </location>
</feature>
<accession>A0A401NG22</accession>
<dbReference type="OMA" id="LLCRHKS"/>
<feature type="region of interest" description="Disordered" evidence="1">
    <location>
        <begin position="1226"/>
        <end position="1261"/>
    </location>
</feature>
<feature type="compositionally biased region" description="Polar residues" evidence="1">
    <location>
        <begin position="158"/>
        <end position="174"/>
    </location>
</feature>
<feature type="compositionally biased region" description="Polar residues" evidence="1">
    <location>
        <begin position="116"/>
        <end position="125"/>
    </location>
</feature>
<name>A0A401NG22_SCYTO</name>
<feature type="compositionally biased region" description="Low complexity" evidence="1">
    <location>
        <begin position="1191"/>
        <end position="1200"/>
    </location>
</feature>
<feature type="compositionally biased region" description="Basic and acidic residues" evidence="1">
    <location>
        <begin position="103"/>
        <end position="112"/>
    </location>
</feature>
<sequence length="1515" mass="157672">MGNTHHTKKVQGAKSRPLRHFAVKQPDKKKKASSKVDEESKYAVHYKPAQYEHQQENIFLPSTRPQHLEDLHKEAEIGLKSLQDQGNLDGYSQPHIRNGYGCEDGHSQHGEDDASLSESSKSCTPSDEVWATTRSLPPPTPGEVRKDLLPSRSGAIPTGTTFKPQPHQKVQSSFKGPKLKEKRIRRTTIMGIPQHVQQELGIGKKSHLSNTSQKVPDADSAGVVSASGDDENHRLHIVPHSRARGSLRSVNFTDSSQGGNESISTLDFNWELSDFPQRPKSLAIPKSSIPSELLQSPVMSMSPQATYLSKIIPNAILPAAVDVLTINTSQNGVRTLSRNSLICDPSPAYSLSTSLQNYDGRDYASSDAWSHSQSSETIVSNNSTISSQGNAQIKNPVEEDRERTRDQHNVTNSAPDPRANTSRWVNACSARNVAAATEDTAAHNTSNHEPNELKSNGCVDQSLSPAQSTSSIIDASDTQSVTSERSISRSLSVKKMKKPPAPPRRIHSLQQAEEQNSEFRHQSCASPGEDDVFAPSLGEIKNIQYESCGGSPVAAAKSSPNHIPVTAVGGGKSKGNILHSTNNSPPQNATSPNKSERTMSPSSGYSSQSGTPTLVRNLGSPSPPIGTSKPTASERSTSITSPVRLHSTSSASISSSVSGHVDLFSIPPPPSSPAPPPPTVKIAKLPPSLLYAWGPGAIPPPPAGPAPSPPRKKTSFLFGKSNRPPLVTAATPVTAAAVPPVSAATPVTVAATPPVTAAIKIAAAAVPPVTAASPVTVATTSPVTAATLVTVAAAPPVTVATPVIATAGPPVIVPLPVTMATPIAVVPPVTTAPAPPVTAAPALPVTVATLVTATAAPVIVPLPVTMPTPIAVAPPVTAATLVTVTAAPVIVPPPVTVPTPIAVAPQVTEGPAPLVTVTPAPAPPVTVTPATAPPVTVIPTTAPPVTVTPATAPPVTVAVSAPLPSVPVVSAASTTTVTTVETAQALLATGNVTVVDLPSASALVVPHILSTSVPTPVLLAPPEQEMIPLAGKSRTPPPSPPPAHHPPPPKKTTVTEKLPLPVSSNVSEASEQEQSGLDWPPPPPPLSPSVFTPSTEISSSSENISATHSGQQDAEFLFPPPPPPLLTGTAQENTSSAGDFQLVSPPAAPPAAPEMTLKDATPVQPVPAAFASPSLPPSQPTETKVAPMPKSSTLSAATAASNNLQQKPLVSGLQSATIADSQLSKVMTQTPKVSHQDSEKELTVQPSPNQDGGGQDSKPIVTASLLQMVRLRSVQMTTYGPGVTESQQQVNKNHLDLKPITKSNVTAPSKPARKSLLRLSSSSDSESPVKPTNSLSVKKPTLATGVQGQTMLKPPDDGALHKSPASTASFIFSKNISPKKLVFETPHSPEAQAEVKKSLMAELNVVSGRIASKTESRRPTNPQSKTVSETPSAQKKPNRIPPPVAKKPLFLPNTHRLPSASTAVRELSQAQEKSDVLGAASDAKDEKGKLEKGNGQLALQKRVAEEIGHQSSGSC</sequence>
<organism evidence="2 3">
    <name type="scientific">Scyliorhinus torazame</name>
    <name type="common">Cloudy catshark</name>
    <name type="synonym">Catulus torazame</name>
    <dbReference type="NCBI Taxonomy" id="75743"/>
    <lineage>
        <taxon>Eukaryota</taxon>
        <taxon>Metazoa</taxon>
        <taxon>Chordata</taxon>
        <taxon>Craniata</taxon>
        <taxon>Vertebrata</taxon>
        <taxon>Chondrichthyes</taxon>
        <taxon>Elasmobranchii</taxon>
        <taxon>Galeomorphii</taxon>
        <taxon>Galeoidea</taxon>
        <taxon>Carcharhiniformes</taxon>
        <taxon>Scyliorhinidae</taxon>
        <taxon>Scyliorhinus</taxon>
    </lineage>
</organism>
<comment type="caution">
    <text evidence="2">The sequence shown here is derived from an EMBL/GenBank/DDBJ whole genome shotgun (WGS) entry which is preliminary data.</text>
</comment>
<feature type="region of interest" description="Disordered" evidence="1">
    <location>
        <begin position="207"/>
        <end position="227"/>
    </location>
</feature>
<gene>
    <name evidence="2" type="ORF">scyTo_0011011</name>
</gene>
<feature type="compositionally biased region" description="Polar residues" evidence="1">
    <location>
        <begin position="1062"/>
        <end position="1075"/>
    </location>
</feature>
<feature type="compositionally biased region" description="Polar residues" evidence="1">
    <location>
        <begin position="1128"/>
        <end position="1138"/>
    </location>
</feature>
<feature type="region of interest" description="Disordered" evidence="1">
    <location>
        <begin position="82"/>
        <end position="178"/>
    </location>
</feature>
<evidence type="ECO:0000256" key="1">
    <source>
        <dbReference type="SAM" id="MobiDB-lite"/>
    </source>
</evidence>
<dbReference type="InterPro" id="IPR024845">
    <property type="entry name" value="NHS-like"/>
</dbReference>
<dbReference type="GO" id="GO:0030154">
    <property type="term" value="P:cell differentiation"/>
    <property type="evidence" value="ECO:0007669"/>
    <property type="project" value="TreeGrafter"/>
</dbReference>
<feature type="region of interest" description="Disordered" evidence="1">
    <location>
        <begin position="435"/>
        <end position="533"/>
    </location>
</feature>
<feature type="compositionally biased region" description="Pro residues" evidence="1">
    <location>
        <begin position="1035"/>
        <end position="1050"/>
    </location>
</feature>
<evidence type="ECO:0000313" key="2">
    <source>
        <dbReference type="EMBL" id="GCB59879.1"/>
    </source>
</evidence>
<feature type="compositionally biased region" description="Polar residues" evidence="1">
    <location>
        <begin position="1280"/>
        <end position="1292"/>
    </location>
</feature>
<reference evidence="2 3" key="1">
    <citation type="journal article" date="2018" name="Nat. Ecol. Evol.">
        <title>Shark genomes provide insights into elasmobranch evolution and the origin of vertebrates.</title>
        <authorList>
            <person name="Hara Y"/>
            <person name="Yamaguchi K"/>
            <person name="Onimaru K"/>
            <person name="Kadota M"/>
            <person name="Koyanagi M"/>
            <person name="Keeley SD"/>
            <person name="Tatsumi K"/>
            <person name="Tanaka K"/>
            <person name="Motone F"/>
            <person name="Kageyama Y"/>
            <person name="Nozu R"/>
            <person name="Adachi N"/>
            <person name="Nishimura O"/>
            <person name="Nakagawa R"/>
            <person name="Tanegashima C"/>
            <person name="Kiyatake I"/>
            <person name="Matsumoto R"/>
            <person name="Murakumo K"/>
            <person name="Nishida K"/>
            <person name="Terakita A"/>
            <person name="Kuratani S"/>
            <person name="Sato K"/>
            <person name="Hyodo S Kuraku.S."/>
        </authorList>
    </citation>
    <scope>NUCLEOTIDE SEQUENCE [LARGE SCALE GENOMIC DNA]</scope>
</reference>
<feature type="region of interest" description="Disordered" evidence="1">
    <location>
        <begin position="1028"/>
        <end position="1200"/>
    </location>
</feature>
<proteinExistence type="predicted"/>
<feature type="compositionally biased region" description="Basic residues" evidence="1">
    <location>
        <begin position="1"/>
        <end position="33"/>
    </location>
</feature>
<feature type="compositionally biased region" description="Polar residues" evidence="1">
    <location>
        <begin position="376"/>
        <end position="393"/>
    </location>
</feature>
<feature type="region of interest" description="Disordered" evidence="1">
    <location>
        <begin position="1"/>
        <end position="41"/>
    </location>
</feature>
<feature type="compositionally biased region" description="Polar residues" evidence="1">
    <location>
        <begin position="578"/>
        <end position="593"/>
    </location>
</feature>
<dbReference type="Proteomes" id="UP000288216">
    <property type="component" value="Unassembled WGS sequence"/>
</dbReference>
<evidence type="ECO:0000313" key="3">
    <source>
        <dbReference type="Proteomes" id="UP000288216"/>
    </source>
</evidence>
<feature type="compositionally biased region" description="Low complexity" evidence="1">
    <location>
        <begin position="1088"/>
        <end position="1109"/>
    </location>
</feature>
<keyword evidence="3" id="KW-1185">Reference proteome</keyword>
<feature type="region of interest" description="Disordered" evidence="1">
    <location>
        <begin position="549"/>
        <end position="651"/>
    </location>
</feature>
<dbReference type="Pfam" id="PF15273">
    <property type="entry name" value="NHS"/>
    <property type="match status" value="2"/>
</dbReference>
<feature type="compositionally biased region" description="Low complexity" evidence="1">
    <location>
        <begin position="600"/>
        <end position="613"/>
    </location>
</feature>
<protein>
    <submittedName>
        <fullName evidence="2">Uncharacterized protein</fullName>
    </submittedName>
</protein>
<feature type="compositionally biased region" description="Low complexity" evidence="1">
    <location>
        <begin position="1051"/>
        <end position="1061"/>
    </location>
</feature>
<feature type="compositionally biased region" description="Low complexity" evidence="1">
    <location>
        <begin position="1317"/>
        <end position="1331"/>
    </location>
</feature>
<feature type="compositionally biased region" description="Polar residues" evidence="1">
    <location>
        <begin position="458"/>
        <end position="491"/>
    </location>
</feature>
<feature type="compositionally biased region" description="Polar residues" evidence="1">
    <location>
        <begin position="409"/>
        <end position="422"/>
    </location>
</feature>
<feature type="region of interest" description="Disordered" evidence="1">
    <location>
        <begin position="1280"/>
        <end position="1362"/>
    </location>
</feature>
<feature type="compositionally biased region" description="Polar residues" evidence="1">
    <location>
        <begin position="1419"/>
        <end position="1435"/>
    </location>
</feature>
<dbReference type="EMBL" id="BFAA01004875">
    <property type="protein sequence ID" value="GCB59879.1"/>
    <property type="molecule type" value="Genomic_DNA"/>
</dbReference>
<feature type="compositionally biased region" description="Polar residues" evidence="1">
    <location>
        <begin position="628"/>
        <end position="641"/>
    </location>
</feature>
<dbReference type="PANTHER" id="PTHR23039">
    <property type="entry name" value="NANCE-HORAN SYNDROME PROTEIN"/>
    <property type="match status" value="1"/>
</dbReference>
<dbReference type="OrthoDB" id="9948858at2759"/>
<feature type="compositionally biased region" description="Basic and acidic residues" evidence="1">
    <location>
        <begin position="396"/>
        <end position="408"/>
    </location>
</feature>
<feature type="compositionally biased region" description="Basic and acidic residues" evidence="1">
    <location>
        <begin position="1482"/>
        <end position="1492"/>
    </location>
</feature>
<dbReference type="PANTHER" id="PTHR23039:SF6">
    <property type="entry name" value="SIMILAR TO MKIAA1522 PROTEIN"/>
    <property type="match status" value="1"/>
</dbReference>